<dbReference type="AlphaFoldDB" id="A0A521BAR4"/>
<dbReference type="Proteomes" id="UP000315971">
    <property type="component" value="Unassembled WGS sequence"/>
</dbReference>
<protein>
    <recommendedName>
        <fullName evidence="3">Outer membrane protein transport protein (OMPP1/FadL/TodX)</fullName>
    </recommendedName>
</protein>
<evidence type="ECO:0008006" key="3">
    <source>
        <dbReference type="Google" id="ProtNLM"/>
    </source>
</evidence>
<keyword evidence="2" id="KW-1185">Reference proteome</keyword>
<gene>
    <name evidence="1" type="ORF">SAMN06265350_10246</name>
</gene>
<reference evidence="1 2" key="1">
    <citation type="submission" date="2017-05" db="EMBL/GenBank/DDBJ databases">
        <authorList>
            <person name="Varghese N."/>
            <person name="Submissions S."/>
        </authorList>
    </citation>
    <scope>NUCLEOTIDE SEQUENCE [LARGE SCALE GENOMIC DNA]</scope>
    <source>
        <strain evidence="1 2">DSM 21342</strain>
    </source>
</reference>
<sequence>MGFVVLYVIFYMKKTLTFLVFTTVIISKVKAQSYVDDALRYSQYNIMGTARIQAIGGAQTALGGDIGAFGINPAGLGFYRKNDFAASAQLGFDNTSSLYFGSNNSNNKTTFSLPGVGVAFAHAKTGDTGFTNNWLGYTFGVALNRSNDFNSNYTFSGQNPTSSMTTSFADMAYRNGLSDQGTTATLADMAYDTFLIDAISTPQGPSYAGLSENGNVKQFKNQRTSGATNQIDISFAGNYGNRLFLGASLGVHTLHYKRDFLYNESDINDPGFNPIDANGNPVNVNNWNYNDYLLNDGNGIDVKLGAILRANEMLRFGFSFHSPIWYNIREEYNSAITSNDQNNLLYSSNINGIGYEYNLRTPIRLNGGAAVFFSKNGFISADIDYLDYSTIKYSSNDATFDQVINTSISDRYKSAVNMRIGAEYKLDQISLRAGYANYGTPYQDYKSNNQFFTGGVGYRQDNFYVDLTGVYKTLNQTVSPYTAITSSGADISPTANINNKHFNIMLTVGTRF</sequence>
<evidence type="ECO:0000313" key="2">
    <source>
        <dbReference type="Proteomes" id="UP000315971"/>
    </source>
</evidence>
<proteinExistence type="predicted"/>
<organism evidence="1 2">
    <name type="scientific">Solitalea koreensis</name>
    <dbReference type="NCBI Taxonomy" id="543615"/>
    <lineage>
        <taxon>Bacteria</taxon>
        <taxon>Pseudomonadati</taxon>
        <taxon>Bacteroidota</taxon>
        <taxon>Sphingobacteriia</taxon>
        <taxon>Sphingobacteriales</taxon>
        <taxon>Sphingobacteriaceae</taxon>
        <taxon>Solitalea</taxon>
    </lineage>
</organism>
<evidence type="ECO:0000313" key="1">
    <source>
        <dbReference type="EMBL" id="SMO44165.1"/>
    </source>
</evidence>
<name>A0A521BAR4_9SPHI</name>
<dbReference type="Gene3D" id="2.40.160.60">
    <property type="entry name" value="Outer membrane protein transport protein (OMPP1/FadL/TodX)"/>
    <property type="match status" value="1"/>
</dbReference>
<dbReference type="SUPFAM" id="SSF56935">
    <property type="entry name" value="Porins"/>
    <property type="match status" value="1"/>
</dbReference>
<dbReference type="EMBL" id="FXSZ01000002">
    <property type="protein sequence ID" value="SMO44165.1"/>
    <property type="molecule type" value="Genomic_DNA"/>
</dbReference>
<accession>A0A521BAR4</accession>